<dbReference type="PANTHER" id="PTHR10000">
    <property type="entry name" value="PHOSPHOSERINE PHOSPHATASE"/>
    <property type="match status" value="1"/>
</dbReference>
<dbReference type="Gene3D" id="3.40.50.1000">
    <property type="entry name" value="HAD superfamily/HAD-like"/>
    <property type="match status" value="1"/>
</dbReference>
<dbReference type="RefSeq" id="WP_380975629.1">
    <property type="nucleotide sequence ID" value="NZ_JBHTEF010000001.1"/>
</dbReference>
<dbReference type="Gene3D" id="3.30.1240.10">
    <property type="match status" value="1"/>
</dbReference>
<gene>
    <name evidence="2" type="ORF">ACFQWG_12010</name>
</gene>
<dbReference type="SFLD" id="SFLDS00003">
    <property type="entry name" value="Haloacid_Dehalogenase"/>
    <property type="match status" value="1"/>
</dbReference>
<evidence type="ECO:0000313" key="3">
    <source>
        <dbReference type="Proteomes" id="UP001596527"/>
    </source>
</evidence>
<accession>A0ABW2SP38</accession>
<keyword evidence="2" id="KW-0378">Hydrolase</keyword>
<dbReference type="Proteomes" id="UP001596527">
    <property type="component" value="Unassembled WGS sequence"/>
</dbReference>
<protein>
    <submittedName>
        <fullName evidence="2">Cof-type HAD-IIB family hydrolase</fullName>
        <ecNumber evidence="2">3.1.3.-</ecNumber>
    </submittedName>
</protein>
<sequence>MAITPAPQTPPIDPRTWPAPEDADVRLVVTDMDGTLLDADGRLPEGIWRVLDALEERGIAFVPTSGRQSVTLSRMFAPTGREMTVIAENGAVIMRGGDQLFAAPLDPESVAQAIRAVRERRDRGEDIGIVAACARTALVERSDPRFLEAARPCYNEVAVVGDLLEALGAPGAPSPVKLALFDFTDVSGPAEEVLGRFRGTHQVVFSTRNWADLTARGVGKDRAVAVLQSRLGIGAAQTAAFGDYLNDVGMLGASGLSFAMANAHPDALAAARYVAPPNTRGGVLTVLRAILGLRD</sequence>
<name>A0ABW2SP38_9ACTO</name>
<dbReference type="NCBIfam" id="TIGR01484">
    <property type="entry name" value="HAD-SF-IIB"/>
    <property type="match status" value="1"/>
</dbReference>
<comment type="caution">
    <text evidence="2">The sequence shown here is derived from an EMBL/GenBank/DDBJ whole genome shotgun (WGS) entry which is preliminary data.</text>
</comment>
<evidence type="ECO:0000256" key="1">
    <source>
        <dbReference type="SAM" id="MobiDB-lite"/>
    </source>
</evidence>
<proteinExistence type="predicted"/>
<dbReference type="SUPFAM" id="SSF56784">
    <property type="entry name" value="HAD-like"/>
    <property type="match status" value="1"/>
</dbReference>
<dbReference type="GO" id="GO:0016787">
    <property type="term" value="F:hydrolase activity"/>
    <property type="evidence" value="ECO:0007669"/>
    <property type="project" value="UniProtKB-KW"/>
</dbReference>
<dbReference type="InterPro" id="IPR006379">
    <property type="entry name" value="HAD-SF_hydro_IIB"/>
</dbReference>
<organism evidence="2 3">
    <name type="scientific">Schaalia naturae</name>
    <dbReference type="NCBI Taxonomy" id="635203"/>
    <lineage>
        <taxon>Bacteria</taxon>
        <taxon>Bacillati</taxon>
        <taxon>Actinomycetota</taxon>
        <taxon>Actinomycetes</taxon>
        <taxon>Actinomycetales</taxon>
        <taxon>Actinomycetaceae</taxon>
        <taxon>Schaalia</taxon>
    </lineage>
</organism>
<dbReference type="EC" id="3.1.3.-" evidence="2"/>
<reference evidence="3" key="1">
    <citation type="journal article" date="2019" name="Int. J. Syst. Evol. Microbiol.">
        <title>The Global Catalogue of Microorganisms (GCM) 10K type strain sequencing project: providing services to taxonomists for standard genome sequencing and annotation.</title>
        <authorList>
            <consortium name="The Broad Institute Genomics Platform"/>
            <consortium name="The Broad Institute Genome Sequencing Center for Infectious Disease"/>
            <person name="Wu L."/>
            <person name="Ma J."/>
        </authorList>
    </citation>
    <scope>NUCLEOTIDE SEQUENCE [LARGE SCALE GENOMIC DNA]</scope>
    <source>
        <strain evidence="3">CCUG 56698</strain>
    </source>
</reference>
<dbReference type="InterPro" id="IPR036412">
    <property type="entry name" value="HAD-like_sf"/>
</dbReference>
<dbReference type="InterPro" id="IPR023214">
    <property type="entry name" value="HAD_sf"/>
</dbReference>
<dbReference type="CDD" id="cd07518">
    <property type="entry name" value="HAD_YbiV-Like"/>
    <property type="match status" value="1"/>
</dbReference>
<dbReference type="SFLD" id="SFLDG01140">
    <property type="entry name" value="C2.B:_Phosphomannomutase_and_P"/>
    <property type="match status" value="1"/>
</dbReference>
<dbReference type="PANTHER" id="PTHR10000:SF53">
    <property type="entry name" value="5-AMINO-6-(5-PHOSPHO-D-RIBITYLAMINO)URACIL PHOSPHATASE YBJI-RELATED"/>
    <property type="match status" value="1"/>
</dbReference>
<dbReference type="Pfam" id="PF08282">
    <property type="entry name" value="Hydrolase_3"/>
    <property type="match status" value="1"/>
</dbReference>
<evidence type="ECO:0000313" key="2">
    <source>
        <dbReference type="EMBL" id="MFC7581920.1"/>
    </source>
</evidence>
<feature type="region of interest" description="Disordered" evidence="1">
    <location>
        <begin position="1"/>
        <end position="20"/>
    </location>
</feature>
<dbReference type="EMBL" id="JBHTEF010000001">
    <property type="protein sequence ID" value="MFC7581920.1"/>
    <property type="molecule type" value="Genomic_DNA"/>
</dbReference>
<keyword evidence="3" id="KW-1185">Reference proteome</keyword>